<feature type="region of interest" description="Disordered" evidence="4">
    <location>
        <begin position="162"/>
        <end position="264"/>
    </location>
</feature>
<accession>A0AAW1D8Y3</accession>
<gene>
    <name evidence="6" type="ORF">O3M35_008525</name>
</gene>
<dbReference type="Proteomes" id="UP001461498">
    <property type="component" value="Unassembled WGS sequence"/>
</dbReference>
<evidence type="ECO:0000313" key="6">
    <source>
        <dbReference type="EMBL" id="KAK9506630.1"/>
    </source>
</evidence>
<dbReference type="SUPFAM" id="SSF57667">
    <property type="entry name" value="beta-beta-alpha zinc fingers"/>
    <property type="match status" value="1"/>
</dbReference>
<dbReference type="InterPro" id="IPR022776">
    <property type="entry name" value="TRM13/UPF0224_CHHC_Znf_dom"/>
</dbReference>
<keyword evidence="7" id="KW-1185">Reference proteome</keyword>
<dbReference type="GO" id="GO:0008270">
    <property type="term" value="F:zinc ion binding"/>
    <property type="evidence" value="ECO:0007669"/>
    <property type="project" value="UniProtKB-KW"/>
</dbReference>
<evidence type="ECO:0000256" key="1">
    <source>
        <dbReference type="ARBA" id="ARBA00022723"/>
    </source>
</evidence>
<comment type="caution">
    <text evidence="6">The sequence shown here is derived from an EMBL/GenBank/DDBJ whole genome shotgun (WGS) entry which is preliminary data.</text>
</comment>
<dbReference type="PROSITE" id="PS51800">
    <property type="entry name" value="ZF_CHHC_U11_48K"/>
    <property type="match status" value="2"/>
</dbReference>
<dbReference type="EMBL" id="JAPXFL010000005">
    <property type="protein sequence ID" value="KAK9506629.1"/>
    <property type="molecule type" value="Genomic_DNA"/>
</dbReference>
<keyword evidence="3" id="KW-0862">Zinc</keyword>
<keyword evidence="1" id="KW-0479">Metal-binding</keyword>
<dbReference type="EMBL" id="JAPXFL010000005">
    <property type="protein sequence ID" value="KAK9506630.1"/>
    <property type="molecule type" value="Genomic_DNA"/>
</dbReference>
<organism evidence="6 7">
    <name type="scientific">Rhynocoris fuscipes</name>
    <dbReference type="NCBI Taxonomy" id="488301"/>
    <lineage>
        <taxon>Eukaryota</taxon>
        <taxon>Metazoa</taxon>
        <taxon>Ecdysozoa</taxon>
        <taxon>Arthropoda</taxon>
        <taxon>Hexapoda</taxon>
        <taxon>Insecta</taxon>
        <taxon>Pterygota</taxon>
        <taxon>Neoptera</taxon>
        <taxon>Paraneoptera</taxon>
        <taxon>Hemiptera</taxon>
        <taxon>Heteroptera</taxon>
        <taxon>Panheteroptera</taxon>
        <taxon>Cimicomorpha</taxon>
        <taxon>Reduviidae</taxon>
        <taxon>Harpactorinae</taxon>
        <taxon>Harpactorini</taxon>
        <taxon>Rhynocoris</taxon>
    </lineage>
</organism>
<evidence type="ECO:0000256" key="2">
    <source>
        <dbReference type="ARBA" id="ARBA00022771"/>
    </source>
</evidence>
<evidence type="ECO:0000256" key="4">
    <source>
        <dbReference type="SAM" id="MobiDB-lite"/>
    </source>
</evidence>
<name>A0AAW1D8Y3_9HEMI</name>
<dbReference type="AlphaFoldDB" id="A0AAW1D8Y3"/>
<feature type="domain" description="CHHC U11-48K-type" evidence="5">
    <location>
        <begin position="8"/>
        <end position="35"/>
    </location>
</feature>
<protein>
    <recommendedName>
        <fullName evidence="5">CHHC U11-48K-type domain-containing protein</fullName>
    </recommendedName>
</protein>
<proteinExistence type="predicted"/>
<evidence type="ECO:0000313" key="7">
    <source>
        <dbReference type="Proteomes" id="UP001461498"/>
    </source>
</evidence>
<evidence type="ECO:0000259" key="5">
    <source>
        <dbReference type="PROSITE" id="PS51800"/>
    </source>
</evidence>
<feature type="domain" description="CHHC U11-48K-type" evidence="5">
    <location>
        <begin position="40"/>
        <end position="67"/>
    </location>
</feature>
<keyword evidence="2" id="KW-0863">Zinc-finger</keyword>
<sequence length="363" mass="40340">MINAGEPVMVCPYNKAHSIIQSRMQFHLAKCRLQHPKSEKVTCPYNSTHVVPKVELEFHESVCAGRYLIDSFLYKVGNTRCPVEPVPINAPAEMLAPDSENWDAEPPCPPVLATVQMTLEQKPVFVSKVGASKSVRKAHRLNERLRYQRVCEDEALKKKKANENVENSLGSKEGFSHNDPNVPSCSSAIKKTPLVEPNVPSSSSAMKKEAPLEDKSTTIIEKEEQKSGNDRNDDFEVVSYKKNQGRKAKQTQQPGVRYPTQNNTNKNVKEDEVLNQMSQLKINGHQNNKKVNTAYQTQTENGSYQRANSSNAAPPVGNAWDKSLNIGGRGNTANSRSLAMDEFPSLPISGRGRGLFLLNRAHC</sequence>
<feature type="compositionally biased region" description="Basic and acidic residues" evidence="4">
    <location>
        <begin position="206"/>
        <end position="234"/>
    </location>
</feature>
<dbReference type="InterPro" id="IPR036236">
    <property type="entry name" value="Znf_C2H2_sf"/>
</dbReference>
<dbReference type="Pfam" id="PF05253">
    <property type="entry name" value="zf-U11-48K"/>
    <property type="match status" value="2"/>
</dbReference>
<feature type="compositionally biased region" description="Polar residues" evidence="4">
    <location>
        <begin position="178"/>
        <end position="189"/>
    </location>
</feature>
<reference evidence="6 7" key="1">
    <citation type="submission" date="2022-12" db="EMBL/GenBank/DDBJ databases">
        <title>Chromosome-level genome assembly of true bugs.</title>
        <authorList>
            <person name="Ma L."/>
            <person name="Li H."/>
        </authorList>
    </citation>
    <scope>NUCLEOTIDE SEQUENCE [LARGE SCALE GENOMIC DNA]</scope>
    <source>
        <strain evidence="6">Lab_2022b</strain>
    </source>
</reference>
<evidence type="ECO:0000256" key="3">
    <source>
        <dbReference type="ARBA" id="ARBA00022833"/>
    </source>
</evidence>
<feature type="compositionally biased region" description="Polar residues" evidence="4">
    <location>
        <begin position="250"/>
        <end position="264"/>
    </location>
</feature>